<dbReference type="Proteomes" id="UP000546464">
    <property type="component" value="Unassembled WGS sequence"/>
</dbReference>
<evidence type="ECO:0000313" key="2">
    <source>
        <dbReference type="Proteomes" id="UP000546464"/>
    </source>
</evidence>
<dbReference type="AlphaFoldDB" id="A0A842HCG7"/>
<protein>
    <submittedName>
        <fullName evidence="1">Hydrogenase nickel incorporation protein HypA</fullName>
    </submittedName>
</protein>
<dbReference type="SUPFAM" id="SSF57802">
    <property type="entry name" value="Rubredoxin-like"/>
    <property type="match status" value="1"/>
</dbReference>
<accession>A0A842HCG7</accession>
<evidence type="ECO:0000313" key="1">
    <source>
        <dbReference type="EMBL" id="MBC2593297.1"/>
    </source>
</evidence>
<gene>
    <name evidence="1" type="ORF">H5P28_03385</name>
</gene>
<reference evidence="1 2" key="1">
    <citation type="submission" date="2020-07" db="EMBL/GenBank/DDBJ databases">
        <authorList>
            <person name="Feng X."/>
        </authorList>
    </citation>
    <scope>NUCLEOTIDE SEQUENCE [LARGE SCALE GENOMIC DNA]</scope>
    <source>
        <strain evidence="1 2">JCM31066</strain>
    </source>
</reference>
<comment type="caution">
    <text evidence="1">The sequence shown here is derived from an EMBL/GenBank/DDBJ whole genome shotgun (WGS) entry which is preliminary data.</text>
</comment>
<name>A0A842HCG7_9BACT</name>
<organism evidence="1 2">
    <name type="scientific">Ruficoccus amylovorans</name>
    <dbReference type="NCBI Taxonomy" id="1804625"/>
    <lineage>
        <taxon>Bacteria</taxon>
        <taxon>Pseudomonadati</taxon>
        <taxon>Verrucomicrobiota</taxon>
        <taxon>Opitutia</taxon>
        <taxon>Puniceicoccales</taxon>
        <taxon>Cerasicoccaceae</taxon>
        <taxon>Ruficoccus</taxon>
    </lineage>
</organism>
<keyword evidence="2" id="KW-1185">Reference proteome</keyword>
<dbReference type="EMBL" id="JACHVB010000013">
    <property type="protein sequence ID" value="MBC2593297.1"/>
    <property type="molecule type" value="Genomic_DNA"/>
</dbReference>
<proteinExistence type="predicted"/>
<sequence>MAVILGLWFYYDRRDVRLYERIRVRHTFHCIKCGTLYSERGTREVSRCPHCGFENAKLKF</sequence>